<reference evidence="1" key="1">
    <citation type="submission" date="2023-07" db="EMBL/GenBank/DDBJ databases">
        <title>A chromosome-level genome assembly of Lolium multiflorum.</title>
        <authorList>
            <person name="Chen Y."/>
            <person name="Copetti D."/>
            <person name="Kolliker R."/>
            <person name="Studer B."/>
        </authorList>
    </citation>
    <scope>NUCLEOTIDE SEQUENCE</scope>
    <source>
        <strain evidence="1">02402/16</strain>
        <tissue evidence="1">Leaf</tissue>
    </source>
</reference>
<accession>A0AAD8W355</accession>
<evidence type="ECO:0000313" key="1">
    <source>
        <dbReference type="EMBL" id="KAK1641911.1"/>
    </source>
</evidence>
<comment type="caution">
    <text evidence="1">The sequence shown here is derived from an EMBL/GenBank/DDBJ whole genome shotgun (WGS) entry which is preliminary data.</text>
</comment>
<dbReference type="PANTHER" id="PTHR33085:SF13">
    <property type="entry name" value="DUF295 DOMAIN-CONTAINING PROTEIN"/>
    <property type="match status" value="1"/>
</dbReference>
<dbReference type="AlphaFoldDB" id="A0AAD8W355"/>
<sequence>MSRRFVNLVVKKLSSIRPVFNLHRIDPAGLFHPAGSPKLADAAAAVHKCPDPGRLPPAAISFPLNKAEWMRIYFMALNKDVVIAVDHMGRTVAYDAALRTVRSMNATQRPDWSPISITVGNGLYTLSIHHRPPPIGNSFQVLSYGRPLGYCWPEDWNWRPLQPPPLEYHKYVHNYLEAPHHPCAIRAWAVVRDSQIWISTEGAGTYSFDTQTGTWSNAGDWSMPFRGHAEYAPEHGLWFALSDGDARLCAVSVADLELTPTVCRNLWVDDTPVPEGWIPTVSRILPLGSAKFCLVRLSQKDQRGKTVQQLWRSKVQTCVVLAGLEVLKHDDAAALHMVKHKSKTYRFRGDEVELL</sequence>
<name>A0AAD8W355_LOLMU</name>
<protein>
    <submittedName>
        <fullName evidence="1">Uncharacterized protein</fullName>
    </submittedName>
</protein>
<organism evidence="1 2">
    <name type="scientific">Lolium multiflorum</name>
    <name type="common">Italian ryegrass</name>
    <name type="synonym">Lolium perenne subsp. multiflorum</name>
    <dbReference type="NCBI Taxonomy" id="4521"/>
    <lineage>
        <taxon>Eukaryota</taxon>
        <taxon>Viridiplantae</taxon>
        <taxon>Streptophyta</taxon>
        <taxon>Embryophyta</taxon>
        <taxon>Tracheophyta</taxon>
        <taxon>Spermatophyta</taxon>
        <taxon>Magnoliopsida</taxon>
        <taxon>Liliopsida</taxon>
        <taxon>Poales</taxon>
        <taxon>Poaceae</taxon>
        <taxon>BOP clade</taxon>
        <taxon>Pooideae</taxon>
        <taxon>Poodae</taxon>
        <taxon>Poeae</taxon>
        <taxon>Poeae Chloroplast Group 2 (Poeae type)</taxon>
        <taxon>Loliodinae</taxon>
        <taxon>Loliinae</taxon>
        <taxon>Lolium</taxon>
    </lineage>
</organism>
<dbReference type="InterPro" id="IPR012871">
    <property type="entry name" value="DUF1668_ORYSA"/>
</dbReference>
<dbReference type="PANTHER" id="PTHR33085">
    <property type="entry name" value="OS12G0113100 PROTEIN-RELATED"/>
    <property type="match status" value="1"/>
</dbReference>
<gene>
    <name evidence="1" type="ORF">QYE76_059716</name>
</gene>
<dbReference type="Pfam" id="PF07893">
    <property type="entry name" value="DUF1668"/>
    <property type="match status" value="1"/>
</dbReference>
<keyword evidence="2" id="KW-1185">Reference proteome</keyword>
<dbReference type="EMBL" id="JAUUTY010000004">
    <property type="protein sequence ID" value="KAK1641911.1"/>
    <property type="molecule type" value="Genomic_DNA"/>
</dbReference>
<proteinExistence type="predicted"/>
<evidence type="ECO:0000313" key="2">
    <source>
        <dbReference type="Proteomes" id="UP001231189"/>
    </source>
</evidence>
<dbReference type="Proteomes" id="UP001231189">
    <property type="component" value="Unassembled WGS sequence"/>
</dbReference>